<evidence type="ECO:0000256" key="1">
    <source>
        <dbReference type="ARBA" id="ARBA00023015"/>
    </source>
</evidence>
<proteinExistence type="predicted"/>
<name>A0A6P1TGG7_9FIRM</name>
<organism evidence="5 6">
    <name type="scientific">Anaerocolumna sedimenticola</name>
    <dbReference type="NCBI Taxonomy" id="2696063"/>
    <lineage>
        <taxon>Bacteria</taxon>
        <taxon>Bacillati</taxon>
        <taxon>Bacillota</taxon>
        <taxon>Clostridia</taxon>
        <taxon>Lachnospirales</taxon>
        <taxon>Lachnospiraceae</taxon>
        <taxon>Anaerocolumna</taxon>
    </lineage>
</organism>
<dbReference type="PANTHER" id="PTHR43280">
    <property type="entry name" value="ARAC-FAMILY TRANSCRIPTIONAL REGULATOR"/>
    <property type="match status" value="1"/>
</dbReference>
<keyword evidence="3" id="KW-0804">Transcription</keyword>
<keyword evidence="1" id="KW-0805">Transcription regulation</keyword>
<dbReference type="Gene3D" id="1.10.10.60">
    <property type="entry name" value="Homeodomain-like"/>
    <property type="match status" value="2"/>
</dbReference>
<dbReference type="SUPFAM" id="SSF51215">
    <property type="entry name" value="Regulatory protein AraC"/>
    <property type="match status" value="1"/>
</dbReference>
<keyword evidence="2" id="KW-0238">DNA-binding</keyword>
<dbReference type="Proteomes" id="UP000464314">
    <property type="component" value="Chromosome"/>
</dbReference>
<accession>A0A6P1TGG7</accession>
<evidence type="ECO:0000256" key="3">
    <source>
        <dbReference type="ARBA" id="ARBA00023163"/>
    </source>
</evidence>
<dbReference type="InterPro" id="IPR037923">
    <property type="entry name" value="HTH-like"/>
</dbReference>
<dbReference type="Pfam" id="PF12833">
    <property type="entry name" value="HTH_18"/>
    <property type="match status" value="1"/>
</dbReference>
<dbReference type="InterPro" id="IPR018060">
    <property type="entry name" value="HTH_AraC"/>
</dbReference>
<dbReference type="GO" id="GO:0043565">
    <property type="term" value="F:sequence-specific DNA binding"/>
    <property type="evidence" value="ECO:0007669"/>
    <property type="project" value="InterPro"/>
</dbReference>
<evidence type="ECO:0000313" key="6">
    <source>
        <dbReference type="Proteomes" id="UP000464314"/>
    </source>
</evidence>
<dbReference type="GO" id="GO:0003700">
    <property type="term" value="F:DNA-binding transcription factor activity"/>
    <property type="evidence" value="ECO:0007669"/>
    <property type="project" value="InterPro"/>
</dbReference>
<reference evidence="5 6" key="1">
    <citation type="submission" date="2020-01" db="EMBL/GenBank/DDBJ databases">
        <title>Genome analysis of Anaerocolumna sp. CBA3638.</title>
        <authorList>
            <person name="Kim J."/>
            <person name="Roh S.W."/>
        </authorList>
    </citation>
    <scope>NUCLEOTIDE SEQUENCE [LARGE SCALE GENOMIC DNA]</scope>
    <source>
        <strain evidence="5 6">CBA3638</strain>
    </source>
</reference>
<dbReference type="InterPro" id="IPR014710">
    <property type="entry name" value="RmlC-like_jellyroll"/>
</dbReference>
<dbReference type="SUPFAM" id="SSF46689">
    <property type="entry name" value="Homeodomain-like"/>
    <property type="match status" value="2"/>
</dbReference>
<protein>
    <submittedName>
        <fullName evidence="5">Helix-turn-helix domain-containing protein</fullName>
    </submittedName>
</protein>
<dbReference type="Gene3D" id="2.60.120.10">
    <property type="entry name" value="Jelly Rolls"/>
    <property type="match status" value="1"/>
</dbReference>
<dbReference type="KEGG" id="anr:Ana3638_00800"/>
<keyword evidence="6" id="KW-1185">Reference proteome</keyword>
<dbReference type="AlphaFoldDB" id="A0A6P1TGG7"/>
<feature type="domain" description="HTH araC/xylS-type" evidence="4">
    <location>
        <begin position="170"/>
        <end position="268"/>
    </location>
</feature>
<dbReference type="RefSeq" id="WP_161836157.1">
    <property type="nucleotide sequence ID" value="NZ_CP048000.1"/>
</dbReference>
<dbReference type="InterPro" id="IPR003313">
    <property type="entry name" value="AraC-bd"/>
</dbReference>
<dbReference type="PANTHER" id="PTHR43280:SF28">
    <property type="entry name" value="HTH-TYPE TRANSCRIPTIONAL ACTIVATOR RHAS"/>
    <property type="match status" value="1"/>
</dbReference>
<dbReference type="InterPro" id="IPR009057">
    <property type="entry name" value="Homeodomain-like_sf"/>
</dbReference>
<dbReference type="PROSITE" id="PS01124">
    <property type="entry name" value="HTH_ARAC_FAMILY_2"/>
    <property type="match status" value="1"/>
</dbReference>
<dbReference type="EMBL" id="CP048000">
    <property type="protein sequence ID" value="QHQ59513.1"/>
    <property type="molecule type" value="Genomic_DNA"/>
</dbReference>
<sequence>MDINYSKYFSSLYIDYYYGSYTNCGPNWRENNILCPFCKIYYITDGECEIKIEGTVYQGFKGRMFFIPSQTKHSFYHVNENYITKYWLHFEIKAWDDQLFKNLGLPYYIDVKEDEQIISHFADIFKEAKENTLASAFRLKAGILSLLSDYIALADQKNISIREETHSEFYSVISYINDNLQNKLSLDGLSERMHMHPNYFIRLFKNRMGTTPLNYINKLRMERAKSLLENTSLPISEIMIQVGFEDLSSFSNFFKHYSGYNPKIFRKTFGK</sequence>
<dbReference type="Pfam" id="PF02311">
    <property type="entry name" value="AraC_binding"/>
    <property type="match status" value="1"/>
</dbReference>
<dbReference type="SMART" id="SM00342">
    <property type="entry name" value="HTH_ARAC"/>
    <property type="match status" value="1"/>
</dbReference>
<gene>
    <name evidence="5" type="ORF">Ana3638_00800</name>
</gene>
<evidence type="ECO:0000313" key="5">
    <source>
        <dbReference type="EMBL" id="QHQ59513.1"/>
    </source>
</evidence>
<evidence type="ECO:0000259" key="4">
    <source>
        <dbReference type="PROSITE" id="PS01124"/>
    </source>
</evidence>
<evidence type="ECO:0000256" key="2">
    <source>
        <dbReference type="ARBA" id="ARBA00023125"/>
    </source>
</evidence>